<dbReference type="SUPFAM" id="SSF53474">
    <property type="entry name" value="alpha/beta-Hydrolases"/>
    <property type="match status" value="1"/>
</dbReference>
<sequence length="299" mass="33070">MSTTLIRRRWRPLAFLALLLGVGLPFGCSELAHKERELVFNIEPGTASWFSGVPTGVQQFNIPVTTGLSKTQYVHAWWWPAAKKDAPAALYLHGTRWNLTAQVRRITALRSLGYSVLAIDYRGFGESPGDLPSENTVYEDARVAWKRLVELQPNPEKRYIYGHSLGGAIAVNLAQQISKQKDPEGDPAAAAGLIIESTFTSLADAAAAVVDTSLPIRWIMSEKFNSIDKIDQVDMPVLIVHGTGDQYVPSRFSEELFRKAQDPKRLLLIEGGNHTNSMSIGSQEYARAVRDLFGLKGAY</sequence>
<dbReference type="Proteomes" id="UP000626180">
    <property type="component" value="Unassembled WGS sequence"/>
</dbReference>
<reference evidence="2 5" key="2">
    <citation type="submission" date="2020-10" db="EMBL/GenBank/DDBJ databases">
        <title>Genome sequences of Pseudomonas isolates.</title>
        <authorList>
            <person name="Wessels L."/>
            <person name="Reich F."/>
            <person name="Hammerl J."/>
        </authorList>
    </citation>
    <scope>NUCLEOTIDE SEQUENCE [LARGE SCALE GENOMIC DNA]</scope>
    <source>
        <strain evidence="2 5">20-MO00624-0</strain>
    </source>
</reference>
<dbReference type="EMBL" id="UAUF01000014">
    <property type="protein sequence ID" value="SPZ11847.1"/>
    <property type="molecule type" value="Genomic_DNA"/>
</dbReference>
<protein>
    <submittedName>
        <fullName evidence="2">Alpha/beta fold hydrolase</fullName>
    </submittedName>
    <submittedName>
        <fullName evidence="3">Bem46 protein</fullName>
        <ecNumber evidence="3">3.4.-.-</ecNumber>
    </submittedName>
</protein>
<dbReference type="RefSeq" id="WP_010795857.1">
    <property type="nucleotide sequence ID" value="NZ_CP069262.1"/>
</dbReference>
<evidence type="ECO:0000259" key="1">
    <source>
        <dbReference type="Pfam" id="PF12146"/>
    </source>
</evidence>
<dbReference type="EC" id="3.4.-.-" evidence="3"/>
<accession>A0A2X2CUD8</accession>
<dbReference type="InterPro" id="IPR000073">
    <property type="entry name" value="AB_hydrolase_1"/>
</dbReference>
<organism evidence="3 4">
    <name type="scientific">Pseudomonas luteola</name>
    <dbReference type="NCBI Taxonomy" id="47886"/>
    <lineage>
        <taxon>Bacteria</taxon>
        <taxon>Pseudomonadati</taxon>
        <taxon>Pseudomonadota</taxon>
        <taxon>Gammaproteobacteria</taxon>
        <taxon>Pseudomonadales</taxon>
        <taxon>Pseudomonadaceae</taxon>
        <taxon>Pseudomonas</taxon>
    </lineage>
</organism>
<name>A0A2X2CUD8_PSELU</name>
<dbReference type="EMBL" id="JADMCD010000010">
    <property type="protein sequence ID" value="MBF8642565.1"/>
    <property type="molecule type" value="Genomic_DNA"/>
</dbReference>
<dbReference type="Gene3D" id="3.40.50.1820">
    <property type="entry name" value="alpha/beta hydrolase"/>
    <property type="match status" value="1"/>
</dbReference>
<keyword evidence="5" id="KW-1185">Reference proteome</keyword>
<dbReference type="Pfam" id="PF12146">
    <property type="entry name" value="Hydrolase_4"/>
    <property type="match status" value="1"/>
</dbReference>
<evidence type="ECO:0000313" key="5">
    <source>
        <dbReference type="Proteomes" id="UP000626180"/>
    </source>
</evidence>
<dbReference type="GO" id="GO:0016787">
    <property type="term" value="F:hydrolase activity"/>
    <property type="evidence" value="ECO:0007669"/>
    <property type="project" value="UniProtKB-KW"/>
</dbReference>
<keyword evidence="3" id="KW-0378">Hydrolase</keyword>
<dbReference type="PANTHER" id="PTHR12277">
    <property type="entry name" value="ALPHA/BETA HYDROLASE DOMAIN-CONTAINING PROTEIN"/>
    <property type="match status" value="1"/>
</dbReference>
<dbReference type="InterPro" id="IPR022742">
    <property type="entry name" value="Hydrolase_4"/>
</dbReference>
<evidence type="ECO:0000313" key="2">
    <source>
        <dbReference type="EMBL" id="MBF8642565.1"/>
    </source>
</evidence>
<dbReference type="PANTHER" id="PTHR12277:SF81">
    <property type="entry name" value="PROTEIN ABHD13"/>
    <property type="match status" value="1"/>
</dbReference>
<reference evidence="3 4" key="1">
    <citation type="submission" date="2018-06" db="EMBL/GenBank/DDBJ databases">
        <authorList>
            <consortium name="Pathogen Informatics"/>
            <person name="Doyle S."/>
        </authorList>
    </citation>
    <scope>NUCLEOTIDE SEQUENCE [LARGE SCALE GENOMIC DNA]</scope>
    <source>
        <strain evidence="3 4">NCTC11842</strain>
    </source>
</reference>
<evidence type="ECO:0000313" key="4">
    <source>
        <dbReference type="Proteomes" id="UP000250443"/>
    </source>
</evidence>
<dbReference type="AlphaFoldDB" id="A0A2X2CUD8"/>
<gene>
    <name evidence="2" type="ORF">IRZ65_17955</name>
    <name evidence="3" type="ORF">NCTC11842_04103</name>
</gene>
<feature type="domain" description="Serine aminopeptidase S33" evidence="1">
    <location>
        <begin position="91"/>
        <end position="203"/>
    </location>
</feature>
<dbReference type="InterPro" id="IPR029058">
    <property type="entry name" value="AB_hydrolase_fold"/>
</dbReference>
<dbReference type="Proteomes" id="UP000250443">
    <property type="component" value="Unassembled WGS sequence"/>
</dbReference>
<dbReference type="PRINTS" id="PR00111">
    <property type="entry name" value="ABHYDROLASE"/>
</dbReference>
<evidence type="ECO:0000313" key="3">
    <source>
        <dbReference type="EMBL" id="SPZ11847.1"/>
    </source>
</evidence>
<proteinExistence type="predicted"/>